<dbReference type="CDD" id="cd01335">
    <property type="entry name" value="Radical_SAM"/>
    <property type="match status" value="1"/>
</dbReference>
<keyword evidence="5" id="KW-0411">Iron-sulfur</keyword>
<evidence type="ECO:0000313" key="8">
    <source>
        <dbReference type="Proteomes" id="UP000231407"/>
    </source>
</evidence>
<dbReference type="InterPro" id="IPR006638">
    <property type="entry name" value="Elp3/MiaA/NifB-like_rSAM"/>
</dbReference>
<dbReference type="Gene3D" id="3.80.30.20">
    <property type="entry name" value="tm_1862 like domain"/>
    <property type="match status" value="1"/>
</dbReference>
<dbReference type="AlphaFoldDB" id="A0A2M7ARH0"/>
<proteinExistence type="predicted"/>
<gene>
    <name evidence="7" type="ORF">COS78_03535</name>
</gene>
<dbReference type="Proteomes" id="UP000231407">
    <property type="component" value="Unassembled WGS sequence"/>
</dbReference>
<comment type="caution">
    <text evidence="7">The sequence shown here is derived from an EMBL/GenBank/DDBJ whole genome shotgun (WGS) entry which is preliminary data.</text>
</comment>
<dbReference type="PANTHER" id="PTHR43409">
    <property type="entry name" value="ANAEROBIC MAGNESIUM-PROTOPORPHYRIN IX MONOMETHYL ESTER CYCLASE-RELATED"/>
    <property type="match status" value="1"/>
</dbReference>
<protein>
    <recommendedName>
        <fullName evidence="6">Radical SAM core domain-containing protein</fullName>
    </recommendedName>
</protein>
<dbReference type="PANTHER" id="PTHR43409:SF16">
    <property type="entry name" value="SLR0320 PROTEIN"/>
    <property type="match status" value="1"/>
</dbReference>
<feature type="domain" description="Radical SAM core" evidence="6">
    <location>
        <begin position="191"/>
        <end position="407"/>
    </location>
</feature>
<reference evidence="8" key="1">
    <citation type="submission" date="2017-09" db="EMBL/GenBank/DDBJ databases">
        <title>Depth-based differentiation of microbial function through sediment-hosted aquifers and enrichment of novel symbionts in the deep terrestrial subsurface.</title>
        <authorList>
            <person name="Probst A.J."/>
            <person name="Ladd B."/>
            <person name="Jarett J.K."/>
            <person name="Geller-Mcgrath D.E."/>
            <person name="Sieber C.M.K."/>
            <person name="Emerson J.B."/>
            <person name="Anantharaman K."/>
            <person name="Thomas B.C."/>
            <person name="Malmstrom R."/>
            <person name="Stieglmeier M."/>
            <person name="Klingl A."/>
            <person name="Woyke T."/>
            <person name="Ryan C.M."/>
            <person name="Banfield J.F."/>
        </authorList>
    </citation>
    <scope>NUCLEOTIDE SEQUENCE [LARGE SCALE GENOMIC DNA]</scope>
</reference>
<evidence type="ECO:0000256" key="3">
    <source>
        <dbReference type="ARBA" id="ARBA00022723"/>
    </source>
</evidence>
<dbReference type="SFLD" id="SFLDG01082">
    <property type="entry name" value="B12-binding_domain_containing"/>
    <property type="match status" value="1"/>
</dbReference>
<accession>A0A2M7ARH0</accession>
<evidence type="ECO:0000256" key="5">
    <source>
        <dbReference type="ARBA" id="ARBA00023014"/>
    </source>
</evidence>
<dbReference type="GO" id="GO:0003824">
    <property type="term" value="F:catalytic activity"/>
    <property type="evidence" value="ECO:0007669"/>
    <property type="project" value="InterPro"/>
</dbReference>
<evidence type="ECO:0000259" key="6">
    <source>
        <dbReference type="PROSITE" id="PS51918"/>
    </source>
</evidence>
<keyword evidence="3" id="KW-0479">Metal-binding</keyword>
<dbReference type="GO" id="GO:0046872">
    <property type="term" value="F:metal ion binding"/>
    <property type="evidence" value="ECO:0007669"/>
    <property type="project" value="UniProtKB-KW"/>
</dbReference>
<dbReference type="SMART" id="SM00729">
    <property type="entry name" value="Elp3"/>
    <property type="match status" value="1"/>
</dbReference>
<keyword evidence="4" id="KW-0408">Iron</keyword>
<sequence length="426" mass="49426">MKSKILFLWPPELPYDLTLHYHYTDFGEIAAYFLNQPDRYEVDIFDGGVLAYLKKEYVSYLLKEYDYLVILTYIQNTHSAVRAAELCKKISPKTKIIAYGSSPYYVPQFFEKESFDGYVWDGDWELAIESFIKYHNGEITKENTKGICVDEGKIKNKGEWLDPAKWAFPPLDLLPLGDYDRVLSQKKTIKKFGDRQISVTVSRGCPFACPFCKASVMYGRQEKRRPVDQFIKYVEDNIDRFDVLQMFAPNFTLDQEWTKEFCQKVIDKKLKLDWRCTTRAQLITPELAEIMAKAGCKSIGIGVESLQDDIQKNIGKVLNTHQILDTFRTLKKVGIIPKGYIMLGLPGQTREDVYETIRMITEAGGEVRPSSYSPYQNLNRQSTLKEIAAMNRYTYDINAVKGLSPIEFLKIVFERDLEDHQHHYED</sequence>
<dbReference type="InterPro" id="IPR051198">
    <property type="entry name" value="BchE-like"/>
</dbReference>
<evidence type="ECO:0000256" key="4">
    <source>
        <dbReference type="ARBA" id="ARBA00023004"/>
    </source>
</evidence>
<name>A0A2M7ARH0_9BACT</name>
<dbReference type="InterPro" id="IPR007197">
    <property type="entry name" value="rSAM"/>
</dbReference>
<dbReference type="SFLD" id="SFLDS00029">
    <property type="entry name" value="Radical_SAM"/>
    <property type="match status" value="1"/>
</dbReference>
<evidence type="ECO:0000256" key="1">
    <source>
        <dbReference type="ARBA" id="ARBA00001966"/>
    </source>
</evidence>
<comment type="cofactor">
    <cofactor evidence="1">
        <name>[4Fe-4S] cluster</name>
        <dbReference type="ChEBI" id="CHEBI:49883"/>
    </cofactor>
</comment>
<organism evidence="7 8">
    <name type="scientific">Candidatus Shapirobacteria bacterium CG06_land_8_20_14_3_00_40_12</name>
    <dbReference type="NCBI Taxonomy" id="1974881"/>
    <lineage>
        <taxon>Bacteria</taxon>
        <taxon>Candidatus Shapironibacteriota</taxon>
    </lineage>
</organism>
<evidence type="ECO:0000313" key="7">
    <source>
        <dbReference type="EMBL" id="PIU73214.1"/>
    </source>
</evidence>
<dbReference type="PROSITE" id="PS51918">
    <property type="entry name" value="RADICAL_SAM"/>
    <property type="match status" value="1"/>
</dbReference>
<dbReference type="InterPro" id="IPR023404">
    <property type="entry name" value="rSAM_horseshoe"/>
</dbReference>
<keyword evidence="2" id="KW-0949">S-adenosyl-L-methionine</keyword>
<dbReference type="GO" id="GO:0005829">
    <property type="term" value="C:cytosol"/>
    <property type="evidence" value="ECO:0007669"/>
    <property type="project" value="TreeGrafter"/>
</dbReference>
<dbReference type="EMBL" id="PEWA01000049">
    <property type="protein sequence ID" value="PIU73214.1"/>
    <property type="molecule type" value="Genomic_DNA"/>
</dbReference>
<dbReference type="Pfam" id="PF04055">
    <property type="entry name" value="Radical_SAM"/>
    <property type="match status" value="1"/>
</dbReference>
<dbReference type="InterPro" id="IPR058240">
    <property type="entry name" value="rSAM_sf"/>
</dbReference>
<evidence type="ECO:0000256" key="2">
    <source>
        <dbReference type="ARBA" id="ARBA00022691"/>
    </source>
</evidence>
<dbReference type="GO" id="GO:0051536">
    <property type="term" value="F:iron-sulfur cluster binding"/>
    <property type="evidence" value="ECO:0007669"/>
    <property type="project" value="UniProtKB-KW"/>
</dbReference>
<dbReference type="SUPFAM" id="SSF102114">
    <property type="entry name" value="Radical SAM enzymes"/>
    <property type="match status" value="1"/>
</dbReference>